<dbReference type="InterPro" id="IPR016166">
    <property type="entry name" value="FAD-bd_PCMH"/>
</dbReference>
<protein>
    <recommendedName>
        <fullName evidence="7">FAD-binding PCMH-type domain-containing protein</fullName>
    </recommendedName>
</protein>
<dbReference type="Pfam" id="PF08031">
    <property type="entry name" value="BBE"/>
    <property type="match status" value="1"/>
</dbReference>
<sequence>MAPKKTPSRGTGALVTPPTTGWRSGTSSRPPAMPSTITTPNRPPRTTTNSGIRKTPADRGSGSQRRTATPAPRRPRDPDLTTILQANDIPVHIPNDLEYERAVASSNLLYRFSRPTYVIQPRTNAHVMTVVKEAVHRKIPITIKNGGHSYIGSSFPNDGIMLDLKHMNEVTLDKAAREMTIQGGALWGNVYRTLVDEGEGIMVNGGRCPSVGVSGFILGGGIGPFSRSYGMAVDNLIEVSIVTADGELYTVRRDDDQDSENVQNGDIGVRFLAYFDGNQDDFSKLIHKGVLNAELSKQLTRRSLPELSSRFLHETLFAQWDEETKRSTPTNTNFRIFHPFCFTNSGTEIVKITAIIKEELEAFKRLFRGEAAGLCQVSFIHAGGETTQRPSHATAFRWRDTIFHTYVMVQWKEKWLERDMRGFARKFKDRLRQFSIAGKAAFINFPDSSMPDTDHLKAYYGNNRQKLQQVKRLWDARNFWKWDQGIDLAESDSQAARDSADNNLEVKEEELSDGEEDAPDEQTDLAATIRWDSQPSAWVGLILRGSKL</sequence>
<evidence type="ECO:0000256" key="1">
    <source>
        <dbReference type="ARBA" id="ARBA00001974"/>
    </source>
</evidence>
<evidence type="ECO:0000256" key="3">
    <source>
        <dbReference type="ARBA" id="ARBA00022630"/>
    </source>
</evidence>
<feature type="compositionally biased region" description="Acidic residues" evidence="6">
    <location>
        <begin position="507"/>
        <end position="523"/>
    </location>
</feature>
<evidence type="ECO:0000256" key="2">
    <source>
        <dbReference type="ARBA" id="ARBA00005466"/>
    </source>
</evidence>
<dbReference type="PANTHER" id="PTHR42973">
    <property type="entry name" value="BINDING OXIDOREDUCTASE, PUTATIVE (AFU_ORTHOLOGUE AFUA_1G17690)-RELATED"/>
    <property type="match status" value="1"/>
</dbReference>
<evidence type="ECO:0000313" key="8">
    <source>
        <dbReference type="EMBL" id="KAK7710634.1"/>
    </source>
</evidence>
<dbReference type="InterPro" id="IPR036318">
    <property type="entry name" value="FAD-bd_PCMH-like_sf"/>
</dbReference>
<proteinExistence type="inferred from homology"/>
<evidence type="ECO:0000256" key="6">
    <source>
        <dbReference type="SAM" id="MobiDB-lite"/>
    </source>
</evidence>
<gene>
    <name evidence="8" type="ORF">SLS63_012908</name>
</gene>
<dbReference type="EMBL" id="JAKNSF020000155">
    <property type="protein sequence ID" value="KAK7710634.1"/>
    <property type="molecule type" value="Genomic_DNA"/>
</dbReference>
<comment type="caution">
    <text evidence="8">The sequence shown here is derived from an EMBL/GenBank/DDBJ whole genome shotgun (WGS) entry which is preliminary data.</text>
</comment>
<keyword evidence="5" id="KW-0560">Oxidoreductase</keyword>
<feature type="compositionally biased region" description="Polar residues" evidence="6">
    <location>
        <begin position="17"/>
        <end position="29"/>
    </location>
</feature>
<comment type="cofactor">
    <cofactor evidence="1">
        <name>FAD</name>
        <dbReference type="ChEBI" id="CHEBI:57692"/>
    </cofactor>
</comment>
<name>A0ABR1NQ19_DIAER</name>
<dbReference type="InterPro" id="IPR016169">
    <property type="entry name" value="FAD-bd_PCMH_sub2"/>
</dbReference>
<organism evidence="8 9">
    <name type="scientific">Diaporthe eres</name>
    <name type="common">Phomopsis oblonga</name>
    <dbReference type="NCBI Taxonomy" id="83184"/>
    <lineage>
        <taxon>Eukaryota</taxon>
        <taxon>Fungi</taxon>
        <taxon>Dikarya</taxon>
        <taxon>Ascomycota</taxon>
        <taxon>Pezizomycotina</taxon>
        <taxon>Sordariomycetes</taxon>
        <taxon>Sordariomycetidae</taxon>
        <taxon>Diaporthales</taxon>
        <taxon>Diaporthaceae</taxon>
        <taxon>Diaporthe</taxon>
        <taxon>Diaporthe eres species complex</taxon>
    </lineage>
</organism>
<dbReference type="InterPro" id="IPR050416">
    <property type="entry name" value="FAD-linked_Oxidoreductase"/>
</dbReference>
<evidence type="ECO:0000259" key="7">
    <source>
        <dbReference type="PROSITE" id="PS51387"/>
    </source>
</evidence>
<dbReference type="Gene3D" id="3.30.465.10">
    <property type="match status" value="2"/>
</dbReference>
<dbReference type="PROSITE" id="PS51387">
    <property type="entry name" value="FAD_PCMH"/>
    <property type="match status" value="1"/>
</dbReference>
<evidence type="ECO:0000256" key="5">
    <source>
        <dbReference type="ARBA" id="ARBA00023002"/>
    </source>
</evidence>
<feature type="region of interest" description="Disordered" evidence="6">
    <location>
        <begin position="1"/>
        <end position="81"/>
    </location>
</feature>
<dbReference type="InterPro" id="IPR006094">
    <property type="entry name" value="Oxid_FAD_bind_N"/>
</dbReference>
<dbReference type="SUPFAM" id="SSF56176">
    <property type="entry name" value="FAD-binding/transporter-associated domain-like"/>
    <property type="match status" value="1"/>
</dbReference>
<feature type="region of interest" description="Disordered" evidence="6">
    <location>
        <begin position="492"/>
        <end position="523"/>
    </location>
</feature>
<dbReference type="Proteomes" id="UP001430848">
    <property type="component" value="Unassembled WGS sequence"/>
</dbReference>
<evidence type="ECO:0000256" key="4">
    <source>
        <dbReference type="ARBA" id="ARBA00022827"/>
    </source>
</evidence>
<evidence type="ECO:0000313" key="9">
    <source>
        <dbReference type="Proteomes" id="UP001430848"/>
    </source>
</evidence>
<dbReference type="Gene3D" id="3.40.462.20">
    <property type="match status" value="1"/>
</dbReference>
<dbReference type="InterPro" id="IPR012951">
    <property type="entry name" value="BBE"/>
</dbReference>
<dbReference type="Pfam" id="PF01565">
    <property type="entry name" value="FAD_binding_4"/>
    <property type="match status" value="1"/>
</dbReference>
<keyword evidence="3" id="KW-0285">Flavoprotein</keyword>
<feature type="compositionally biased region" description="Low complexity" evidence="6">
    <location>
        <begin position="34"/>
        <end position="50"/>
    </location>
</feature>
<keyword evidence="4" id="KW-0274">FAD</keyword>
<feature type="domain" description="FAD-binding PCMH-type" evidence="7">
    <location>
        <begin position="110"/>
        <end position="306"/>
    </location>
</feature>
<dbReference type="PANTHER" id="PTHR42973:SF39">
    <property type="entry name" value="FAD-BINDING PCMH-TYPE DOMAIN-CONTAINING PROTEIN"/>
    <property type="match status" value="1"/>
</dbReference>
<keyword evidence="9" id="KW-1185">Reference proteome</keyword>
<comment type="similarity">
    <text evidence="2">Belongs to the oxygen-dependent FAD-linked oxidoreductase family.</text>
</comment>
<reference evidence="8 9" key="1">
    <citation type="submission" date="2024-02" db="EMBL/GenBank/DDBJ databases">
        <title>De novo assembly and annotation of 12 fungi associated with fruit tree decline syndrome in Ontario, Canada.</title>
        <authorList>
            <person name="Sulman M."/>
            <person name="Ellouze W."/>
            <person name="Ilyukhin E."/>
        </authorList>
    </citation>
    <scope>NUCLEOTIDE SEQUENCE [LARGE SCALE GENOMIC DNA]</scope>
    <source>
        <strain evidence="8 9">M169</strain>
    </source>
</reference>
<accession>A0ABR1NQ19</accession>